<reference evidence="1" key="1">
    <citation type="submission" date="2014-12" db="EMBL/GenBank/DDBJ databases">
        <title>Insight into the proteome of Arion vulgaris.</title>
        <authorList>
            <person name="Aradska J."/>
            <person name="Bulat T."/>
            <person name="Smidak R."/>
            <person name="Sarate P."/>
            <person name="Gangsoo J."/>
            <person name="Sialana F."/>
            <person name="Bilban M."/>
            <person name="Lubec G."/>
        </authorList>
    </citation>
    <scope>NUCLEOTIDE SEQUENCE</scope>
    <source>
        <tissue evidence="1">Skin</tissue>
    </source>
</reference>
<dbReference type="AlphaFoldDB" id="A0A0B6ZS45"/>
<proteinExistence type="predicted"/>
<sequence>VPTKHSVVCIKHFQDEEVITVKTFRDSAGTEHTVQRRPVLKQDAYPTIFPGLPSYLSAESQSLMKRNDPNQRAVEVKKRHDNAVLEWLETDLVSDW</sequence>
<dbReference type="EMBL" id="HACG01023695">
    <property type="protein sequence ID" value="CEK70560.1"/>
    <property type="molecule type" value="Transcribed_RNA"/>
</dbReference>
<protein>
    <recommendedName>
        <fullName evidence="2">THAP-type domain-containing protein</fullName>
    </recommendedName>
</protein>
<gene>
    <name evidence="1" type="primary">ORF74645</name>
</gene>
<accession>A0A0B6ZS45</accession>
<evidence type="ECO:0008006" key="2">
    <source>
        <dbReference type="Google" id="ProtNLM"/>
    </source>
</evidence>
<organism evidence="1">
    <name type="scientific">Arion vulgaris</name>
    <dbReference type="NCBI Taxonomy" id="1028688"/>
    <lineage>
        <taxon>Eukaryota</taxon>
        <taxon>Metazoa</taxon>
        <taxon>Spiralia</taxon>
        <taxon>Lophotrochozoa</taxon>
        <taxon>Mollusca</taxon>
        <taxon>Gastropoda</taxon>
        <taxon>Heterobranchia</taxon>
        <taxon>Euthyneura</taxon>
        <taxon>Panpulmonata</taxon>
        <taxon>Eupulmonata</taxon>
        <taxon>Stylommatophora</taxon>
        <taxon>Helicina</taxon>
        <taxon>Arionoidea</taxon>
        <taxon>Arionidae</taxon>
        <taxon>Arion</taxon>
    </lineage>
</organism>
<name>A0A0B6ZS45_9EUPU</name>
<feature type="non-terminal residue" evidence="1">
    <location>
        <position position="1"/>
    </location>
</feature>
<evidence type="ECO:0000313" key="1">
    <source>
        <dbReference type="EMBL" id="CEK70560.1"/>
    </source>
</evidence>